<evidence type="ECO:0000313" key="2">
    <source>
        <dbReference type="Proteomes" id="UP001280121"/>
    </source>
</evidence>
<dbReference type="EMBL" id="JANJYI010000009">
    <property type="protein sequence ID" value="KAK2633738.1"/>
    <property type="molecule type" value="Genomic_DNA"/>
</dbReference>
<gene>
    <name evidence="1" type="ORF">Ddye_028530</name>
</gene>
<dbReference type="Proteomes" id="UP001280121">
    <property type="component" value="Unassembled WGS sequence"/>
</dbReference>
<name>A0AAD9WKW7_9ROSI</name>
<dbReference type="AlphaFoldDB" id="A0AAD9WKW7"/>
<accession>A0AAD9WKW7</accession>
<reference evidence="1" key="1">
    <citation type="journal article" date="2023" name="Plant J.">
        <title>Genome sequences and population genomics provide insights into the demographic history, inbreeding, and mutation load of two 'living fossil' tree species of Dipteronia.</title>
        <authorList>
            <person name="Feng Y."/>
            <person name="Comes H.P."/>
            <person name="Chen J."/>
            <person name="Zhu S."/>
            <person name="Lu R."/>
            <person name="Zhang X."/>
            <person name="Li P."/>
            <person name="Qiu J."/>
            <person name="Olsen K.M."/>
            <person name="Qiu Y."/>
        </authorList>
    </citation>
    <scope>NUCLEOTIDE SEQUENCE</scope>
    <source>
        <strain evidence="1">KIB01</strain>
    </source>
</reference>
<organism evidence="1 2">
    <name type="scientific">Dipteronia dyeriana</name>
    <dbReference type="NCBI Taxonomy" id="168575"/>
    <lineage>
        <taxon>Eukaryota</taxon>
        <taxon>Viridiplantae</taxon>
        <taxon>Streptophyta</taxon>
        <taxon>Embryophyta</taxon>
        <taxon>Tracheophyta</taxon>
        <taxon>Spermatophyta</taxon>
        <taxon>Magnoliopsida</taxon>
        <taxon>eudicotyledons</taxon>
        <taxon>Gunneridae</taxon>
        <taxon>Pentapetalae</taxon>
        <taxon>rosids</taxon>
        <taxon>malvids</taxon>
        <taxon>Sapindales</taxon>
        <taxon>Sapindaceae</taxon>
        <taxon>Hippocastanoideae</taxon>
        <taxon>Acereae</taxon>
        <taxon>Dipteronia</taxon>
    </lineage>
</organism>
<comment type="caution">
    <text evidence="1">The sequence shown here is derived from an EMBL/GenBank/DDBJ whole genome shotgun (WGS) entry which is preliminary data.</text>
</comment>
<keyword evidence="2" id="KW-1185">Reference proteome</keyword>
<proteinExistence type="predicted"/>
<sequence>MENSTTHAYKFDKQVTIVTTSMALYNFIRRETIADVEFGSYNEDADYVSEDEESYMNLTIDEKQFPIKRLGGDDGVYSGVGFRGGYPTMPASDYSFLKLPRTLEDLQILRSFAAYVTEQDVIRFGFGFFSRPPPKPINRFYYRNLNPHLKDLVRTGSTGSGGIVIPN</sequence>
<evidence type="ECO:0000313" key="1">
    <source>
        <dbReference type="EMBL" id="KAK2633738.1"/>
    </source>
</evidence>
<protein>
    <submittedName>
        <fullName evidence="1">Uncharacterized protein</fullName>
    </submittedName>
</protein>